<reference evidence="2 3" key="1">
    <citation type="journal article" date="2012" name="Science">
        <title>The Paleozoic origin of enzymatic lignin decomposition reconstructed from 31 fungal genomes.</title>
        <authorList>
            <person name="Floudas D."/>
            <person name="Binder M."/>
            <person name="Riley R."/>
            <person name="Barry K."/>
            <person name="Blanchette R.A."/>
            <person name="Henrissat B."/>
            <person name="Martinez A.T."/>
            <person name="Otillar R."/>
            <person name="Spatafora J.W."/>
            <person name="Yadav J.S."/>
            <person name="Aerts A."/>
            <person name="Benoit I."/>
            <person name="Boyd A."/>
            <person name="Carlson A."/>
            <person name="Copeland A."/>
            <person name="Coutinho P.M."/>
            <person name="de Vries R.P."/>
            <person name="Ferreira P."/>
            <person name="Findley K."/>
            <person name="Foster B."/>
            <person name="Gaskell J."/>
            <person name="Glotzer D."/>
            <person name="Gorecki P."/>
            <person name="Heitman J."/>
            <person name="Hesse C."/>
            <person name="Hori C."/>
            <person name="Igarashi K."/>
            <person name="Jurgens J.A."/>
            <person name="Kallen N."/>
            <person name="Kersten P."/>
            <person name="Kohler A."/>
            <person name="Kuees U."/>
            <person name="Kumar T.K.A."/>
            <person name="Kuo A."/>
            <person name="LaButti K."/>
            <person name="Larrondo L.F."/>
            <person name="Lindquist E."/>
            <person name="Ling A."/>
            <person name="Lombard V."/>
            <person name="Lucas S."/>
            <person name="Lundell T."/>
            <person name="Martin R."/>
            <person name="McLaughlin D.J."/>
            <person name="Morgenstern I."/>
            <person name="Morin E."/>
            <person name="Murat C."/>
            <person name="Nagy L.G."/>
            <person name="Nolan M."/>
            <person name="Ohm R.A."/>
            <person name="Patyshakuliyeva A."/>
            <person name="Rokas A."/>
            <person name="Ruiz-Duenas F.J."/>
            <person name="Sabat G."/>
            <person name="Salamov A."/>
            <person name="Samejima M."/>
            <person name="Schmutz J."/>
            <person name="Slot J.C."/>
            <person name="St John F."/>
            <person name="Stenlid J."/>
            <person name="Sun H."/>
            <person name="Sun S."/>
            <person name="Syed K."/>
            <person name="Tsang A."/>
            <person name="Wiebenga A."/>
            <person name="Young D."/>
            <person name="Pisabarro A."/>
            <person name="Eastwood D.C."/>
            <person name="Martin F."/>
            <person name="Cullen D."/>
            <person name="Grigoriev I.V."/>
            <person name="Hibbett D.S."/>
        </authorList>
    </citation>
    <scope>NUCLEOTIDE SEQUENCE [LARGE SCALE GENOMIC DNA]</scope>
    <source>
        <strain evidence="2 3">DJM-731 SS1</strain>
    </source>
</reference>
<dbReference type="AlphaFoldDB" id="M5G385"/>
<dbReference type="GeneID" id="63683866"/>
<feature type="compositionally biased region" description="Basic and acidic residues" evidence="1">
    <location>
        <begin position="140"/>
        <end position="152"/>
    </location>
</feature>
<dbReference type="Proteomes" id="UP000030653">
    <property type="component" value="Unassembled WGS sequence"/>
</dbReference>
<name>M5G385_DACPD</name>
<dbReference type="RefSeq" id="XP_040627234.1">
    <property type="nucleotide sequence ID" value="XM_040768804.1"/>
</dbReference>
<protein>
    <submittedName>
        <fullName evidence="2">Uncharacterized protein</fullName>
    </submittedName>
</protein>
<evidence type="ECO:0000313" key="3">
    <source>
        <dbReference type="Proteomes" id="UP000030653"/>
    </source>
</evidence>
<feature type="region of interest" description="Disordered" evidence="1">
    <location>
        <begin position="140"/>
        <end position="163"/>
    </location>
</feature>
<dbReference type="OrthoDB" id="3395039at2759"/>
<sequence length="251" mass="28846">MVNFKEEHRRWLLERLPAFGAHADKRQGKKYASSIATAFRAHFPDYAPKRDVDSVDQQIYIFLKNSRAHAVDFLQKLSVAHEKHAPLINQARELMVTDIPNFADRLAEHAVNTNKPVFQARPEFLKSYWENELSEERRREYQESAERRREQVKQSNAAVQGTRGAPDTIFNTIATVQQALQARSGWVFLTLAGGLDMSGARTATLIDTGRTPSGLRFSEFHLRYDTEIHRTWVDFVKTAGPHFMSNTLLLY</sequence>
<proteinExistence type="predicted"/>
<accession>M5G385</accession>
<evidence type="ECO:0000313" key="2">
    <source>
        <dbReference type="EMBL" id="EJU00337.1"/>
    </source>
</evidence>
<evidence type="ECO:0000256" key="1">
    <source>
        <dbReference type="SAM" id="MobiDB-lite"/>
    </source>
</evidence>
<gene>
    <name evidence="2" type="ORF">DACRYDRAFT_109075</name>
</gene>
<dbReference type="EMBL" id="JH795867">
    <property type="protein sequence ID" value="EJU00337.1"/>
    <property type="molecule type" value="Genomic_DNA"/>
</dbReference>
<keyword evidence="3" id="KW-1185">Reference proteome</keyword>
<organism evidence="2 3">
    <name type="scientific">Dacryopinax primogenitus (strain DJM 731)</name>
    <name type="common">Brown rot fungus</name>
    <dbReference type="NCBI Taxonomy" id="1858805"/>
    <lineage>
        <taxon>Eukaryota</taxon>
        <taxon>Fungi</taxon>
        <taxon>Dikarya</taxon>
        <taxon>Basidiomycota</taxon>
        <taxon>Agaricomycotina</taxon>
        <taxon>Dacrymycetes</taxon>
        <taxon>Dacrymycetales</taxon>
        <taxon>Dacrymycetaceae</taxon>
        <taxon>Dacryopinax</taxon>
    </lineage>
</organism>
<dbReference type="HOGENOM" id="CLU_1107089_0_0_1"/>